<accession>A0A0P7ZIK4</accession>
<proteinExistence type="predicted"/>
<name>A0A0P7ZIK4_9CYAN</name>
<dbReference type="EMBL" id="LJZR01000050">
    <property type="protein sequence ID" value="KPQ32641.1"/>
    <property type="molecule type" value="Genomic_DNA"/>
</dbReference>
<evidence type="ECO:0000313" key="2">
    <source>
        <dbReference type="Proteomes" id="UP000050465"/>
    </source>
</evidence>
<sequence>MNNEPTSSNSQTDWQRLDAMSDADIDLSDCPEITPEMFAKSVVKRGLPATNKKAQVTLRIDSDVLEWFKAHGRGYQTQINQLLRAYMEAHQ</sequence>
<evidence type="ECO:0000313" key="1">
    <source>
        <dbReference type="EMBL" id="KPQ32641.1"/>
    </source>
</evidence>
<dbReference type="PATRIC" id="fig|1666911.3.peg.3141"/>
<dbReference type="InterPro" id="IPR025528">
    <property type="entry name" value="BrnA_antitoxin"/>
</dbReference>
<dbReference type="Proteomes" id="UP000050465">
    <property type="component" value="Unassembled WGS sequence"/>
</dbReference>
<gene>
    <name evidence="1" type="ORF">HLUCCA11_20960</name>
</gene>
<dbReference type="AlphaFoldDB" id="A0A0P7ZIK4"/>
<reference evidence="1 2" key="1">
    <citation type="submission" date="2015-09" db="EMBL/GenBank/DDBJ databases">
        <title>Identification and resolution of microdiversity through metagenomic sequencing of parallel consortia.</title>
        <authorList>
            <person name="Nelson W.C."/>
            <person name="Romine M.F."/>
            <person name="Lindemann S.R."/>
        </authorList>
    </citation>
    <scope>NUCLEOTIDE SEQUENCE [LARGE SCALE GENOMIC DNA]</scope>
    <source>
        <strain evidence="1">Ana</strain>
    </source>
</reference>
<protein>
    <recommendedName>
        <fullName evidence="3">BrnA antitoxin of type II toxin-antitoxin system</fullName>
    </recommendedName>
</protein>
<dbReference type="Pfam" id="PF14384">
    <property type="entry name" value="BrnA_antitoxin"/>
    <property type="match status" value="1"/>
</dbReference>
<organism evidence="1 2">
    <name type="scientific">Phormidesmis priestleyi Ana</name>
    <dbReference type="NCBI Taxonomy" id="1666911"/>
    <lineage>
        <taxon>Bacteria</taxon>
        <taxon>Bacillati</taxon>
        <taxon>Cyanobacteriota</taxon>
        <taxon>Cyanophyceae</taxon>
        <taxon>Leptolyngbyales</taxon>
        <taxon>Leptolyngbyaceae</taxon>
        <taxon>Phormidesmis</taxon>
    </lineage>
</organism>
<comment type="caution">
    <text evidence="1">The sequence shown here is derived from an EMBL/GenBank/DDBJ whole genome shotgun (WGS) entry which is preliminary data.</text>
</comment>
<evidence type="ECO:0008006" key="3">
    <source>
        <dbReference type="Google" id="ProtNLM"/>
    </source>
</evidence>
<dbReference type="STRING" id="1666911.HLUCCA11_20960"/>